<protein>
    <submittedName>
        <fullName evidence="2">DNA-directed RNA polymerase subunit</fullName>
    </submittedName>
</protein>
<sequence length="193" mass="21383">MRNVASLHMPTKLLLVGTSLVCVSSGLQCHECSEEFTDKWKPRACQLNASLVPVRDCLLEQTFCFVERVTVKGIVTSISRNCADDCQYGCAASGFGVTSFTCTTCCSTDMCNTMDGSVSPLPQTLPLLSLDILTNHYIVISKDILLNATLSYQRTLLLILTLPYQRTFLLIPTLSYQRTFLFAVLMMFRILAG</sequence>
<keyword evidence="2" id="KW-0240">DNA-directed RNA polymerase</keyword>
<evidence type="ECO:0000313" key="2">
    <source>
        <dbReference type="EMBL" id="GFN98306.1"/>
    </source>
</evidence>
<reference evidence="2 3" key="1">
    <citation type="journal article" date="2021" name="Elife">
        <title>Chloroplast acquisition without the gene transfer in kleptoplastic sea slugs, Plakobranchus ocellatus.</title>
        <authorList>
            <person name="Maeda T."/>
            <person name="Takahashi S."/>
            <person name="Yoshida T."/>
            <person name="Shimamura S."/>
            <person name="Takaki Y."/>
            <person name="Nagai Y."/>
            <person name="Toyoda A."/>
            <person name="Suzuki Y."/>
            <person name="Arimoto A."/>
            <person name="Ishii H."/>
            <person name="Satoh N."/>
            <person name="Nishiyama T."/>
            <person name="Hasebe M."/>
            <person name="Maruyama T."/>
            <person name="Minagawa J."/>
            <person name="Obokata J."/>
            <person name="Shigenobu S."/>
        </authorList>
    </citation>
    <scope>NUCLEOTIDE SEQUENCE [LARGE SCALE GENOMIC DNA]</scope>
</reference>
<organism evidence="2 3">
    <name type="scientific">Plakobranchus ocellatus</name>
    <dbReference type="NCBI Taxonomy" id="259542"/>
    <lineage>
        <taxon>Eukaryota</taxon>
        <taxon>Metazoa</taxon>
        <taxon>Spiralia</taxon>
        <taxon>Lophotrochozoa</taxon>
        <taxon>Mollusca</taxon>
        <taxon>Gastropoda</taxon>
        <taxon>Heterobranchia</taxon>
        <taxon>Euthyneura</taxon>
        <taxon>Panpulmonata</taxon>
        <taxon>Sacoglossa</taxon>
        <taxon>Placobranchoidea</taxon>
        <taxon>Plakobranchidae</taxon>
        <taxon>Plakobranchus</taxon>
    </lineage>
</organism>
<keyword evidence="1" id="KW-0732">Signal</keyword>
<dbReference type="InterPro" id="IPR045860">
    <property type="entry name" value="Snake_toxin-like_sf"/>
</dbReference>
<dbReference type="CDD" id="cd00117">
    <property type="entry name" value="TFP"/>
    <property type="match status" value="1"/>
</dbReference>
<gene>
    <name evidence="2" type="ORF">PoB_002481200</name>
</gene>
<comment type="caution">
    <text evidence="2">The sequence shown here is derived from an EMBL/GenBank/DDBJ whole genome shotgun (WGS) entry which is preliminary data.</text>
</comment>
<dbReference type="EMBL" id="BLXT01002845">
    <property type="protein sequence ID" value="GFN98306.1"/>
    <property type="molecule type" value="Genomic_DNA"/>
</dbReference>
<feature type="chain" id="PRO_5043371569" evidence="1">
    <location>
        <begin position="27"/>
        <end position="193"/>
    </location>
</feature>
<evidence type="ECO:0000313" key="3">
    <source>
        <dbReference type="Proteomes" id="UP000735302"/>
    </source>
</evidence>
<keyword evidence="2" id="KW-0804">Transcription</keyword>
<dbReference type="Proteomes" id="UP000735302">
    <property type="component" value="Unassembled WGS sequence"/>
</dbReference>
<feature type="signal peptide" evidence="1">
    <location>
        <begin position="1"/>
        <end position="26"/>
    </location>
</feature>
<evidence type="ECO:0000256" key="1">
    <source>
        <dbReference type="SAM" id="SignalP"/>
    </source>
</evidence>
<keyword evidence="3" id="KW-1185">Reference proteome</keyword>
<name>A0AAV3ZUE6_9GAST</name>
<dbReference type="AlphaFoldDB" id="A0AAV3ZUE6"/>
<proteinExistence type="predicted"/>
<dbReference type="GO" id="GO:0000428">
    <property type="term" value="C:DNA-directed RNA polymerase complex"/>
    <property type="evidence" value="ECO:0007669"/>
    <property type="project" value="UniProtKB-KW"/>
</dbReference>
<accession>A0AAV3ZUE6</accession>
<dbReference type="SUPFAM" id="SSF57302">
    <property type="entry name" value="Snake toxin-like"/>
    <property type="match status" value="1"/>
</dbReference>